<evidence type="ECO:0000256" key="1">
    <source>
        <dbReference type="SAM" id="MobiDB-lite"/>
    </source>
</evidence>
<organism evidence="2 3">
    <name type="scientific">Hyaloscypha hepaticicola</name>
    <dbReference type="NCBI Taxonomy" id="2082293"/>
    <lineage>
        <taxon>Eukaryota</taxon>
        <taxon>Fungi</taxon>
        <taxon>Dikarya</taxon>
        <taxon>Ascomycota</taxon>
        <taxon>Pezizomycotina</taxon>
        <taxon>Leotiomycetes</taxon>
        <taxon>Helotiales</taxon>
        <taxon>Hyaloscyphaceae</taxon>
        <taxon>Hyaloscypha</taxon>
    </lineage>
</organism>
<dbReference type="Proteomes" id="UP000235672">
    <property type="component" value="Unassembled WGS sequence"/>
</dbReference>
<proteinExistence type="predicted"/>
<feature type="compositionally biased region" description="Low complexity" evidence="1">
    <location>
        <begin position="7"/>
        <end position="28"/>
    </location>
</feature>
<protein>
    <submittedName>
        <fullName evidence="2">Uncharacterized protein</fullName>
    </submittedName>
</protein>
<dbReference type="OrthoDB" id="5396104at2759"/>
<sequence>MTRKTRSLSFLRPSSPLQNDQSPSSPASPLSPPLPTPPSSTSTAISAPIPIPPPLHLRILLSRPLPPLFRVTVPKTPYPWTWKCHLCNSVYRLGVTRRCLEDGHYFCSLPSPPPSPVQDEMRGRERAEESSFSEDFESSVARLLAKERERKKKEKRRKKRRAQKGCRAEFDYTGWSKYNNWRREISSIKYREYGTISSNRRIGELRYWEERPVHGSEKVQKDCWYGCDFPSECLNWKVRERESMEKRERMRVLEEEWVRERARLQTLIEMGEEIENDDESGWDGDFEMFVYNPPTDFYDAGIHSVASVEEDPRISAEEREEDESMVEGKNLGPLGTDCDGLGEGSKLAEYTQCMRKSLDAAAEGEIPPPSPLKECSFGFEDVELRFNIWAGEKGNKMGDLRIGRAF</sequence>
<feature type="region of interest" description="Disordered" evidence="1">
    <location>
        <begin position="309"/>
        <end position="337"/>
    </location>
</feature>
<dbReference type="AlphaFoldDB" id="A0A2J6PV28"/>
<evidence type="ECO:0000313" key="3">
    <source>
        <dbReference type="Proteomes" id="UP000235672"/>
    </source>
</evidence>
<dbReference type="EMBL" id="KZ613498">
    <property type="protein sequence ID" value="PMD17766.1"/>
    <property type="molecule type" value="Genomic_DNA"/>
</dbReference>
<feature type="region of interest" description="Disordered" evidence="1">
    <location>
        <begin position="1"/>
        <end position="47"/>
    </location>
</feature>
<accession>A0A2J6PV28</accession>
<feature type="region of interest" description="Disordered" evidence="1">
    <location>
        <begin position="112"/>
        <end position="134"/>
    </location>
</feature>
<gene>
    <name evidence="2" type="ORF">NA56DRAFT_265764</name>
</gene>
<dbReference type="STRING" id="1745343.A0A2J6PV28"/>
<reference evidence="2 3" key="1">
    <citation type="submission" date="2016-05" db="EMBL/GenBank/DDBJ databases">
        <title>A degradative enzymes factory behind the ericoid mycorrhizal symbiosis.</title>
        <authorList>
            <consortium name="DOE Joint Genome Institute"/>
            <person name="Martino E."/>
            <person name="Morin E."/>
            <person name="Grelet G."/>
            <person name="Kuo A."/>
            <person name="Kohler A."/>
            <person name="Daghino S."/>
            <person name="Barry K."/>
            <person name="Choi C."/>
            <person name="Cichocki N."/>
            <person name="Clum A."/>
            <person name="Copeland A."/>
            <person name="Hainaut M."/>
            <person name="Haridas S."/>
            <person name="Labutti K."/>
            <person name="Lindquist E."/>
            <person name="Lipzen A."/>
            <person name="Khouja H.-R."/>
            <person name="Murat C."/>
            <person name="Ohm R."/>
            <person name="Olson A."/>
            <person name="Spatafora J."/>
            <person name="Veneault-Fourrey C."/>
            <person name="Henrissat B."/>
            <person name="Grigoriev I."/>
            <person name="Martin F."/>
            <person name="Perotto S."/>
        </authorList>
    </citation>
    <scope>NUCLEOTIDE SEQUENCE [LARGE SCALE GENOMIC DNA]</scope>
    <source>
        <strain evidence="2 3">UAMH 7357</strain>
    </source>
</reference>
<feature type="compositionally biased region" description="Pro residues" evidence="1">
    <location>
        <begin position="29"/>
        <end position="38"/>
    </location>
</feature>
<name>A0A2J6PV28_9HELO</name>
<keyword evidence="3" id="KW-1185">Reference proteome</keyword>
<evidence type="ECO:0000313" key="2">
    <source>
        <dbReference type="EMBL" id="PMD17766.1"/>
    </source>
</evidence>
<feature type="compositionally biased region" description="Basic and acidic residues" evidence="1">
    <location>
        <begin position="119"/>
        <end position="129"/>
    </location>
</feature>